<dbReference type="Pfam" id="PF00172">
    <property type="entry name" value="Zn_clus"/>
    <property type="match status" value="1"/>
</dbReference>
<keyword evidence="1" id="KW-0539">Nucleus</keyword>
<dbReference type="PROSITE" id="PS50048">
    <property type="entry name" value="ZN2_CY6_FUNGAL_2"/>
    <property type="match status" value="1"/>
</dbReference>
<dbReference type="InterPro" id="IPR036864">
    <property type="entry name" value="Zn2-C6_fun-type_DNA-bd_sf"/>
</dbReference>
<dbReference type="Gene3D" id="4.10.240.10">
    <property type="entry name" value="Zn(2)-C6 fungal-type DNA-binding domain"/>
    <property type="match status" value="1"/>
</dbReference>
<dbReference type="GO" id="GO:0000981">
    <property type="term" value="F:DNA-binding transcription factor activity, RNA polymerase II-specific"/>
    <property type="evidence" value="ECO:0007669"/>
    <property type="project" value="InterPro"/>
</dbReference>
<evidence type="ECO:0000256" key="1">
    <source>
        <dbReference type="ARBA" id="ARBA00023242"/>
    </source>
</evidence>
<gene>
    <name evidence="4" type="ORF">TWF970_007715</name>
</gene>
<name>A0A7C8V7E1_ORBOL</name>
<proteinExistence type="predicted"/>
<sequence>MSPVPASPADSTGSAVPRTRRFHNKSRAGCRGCKERRIKCDEGRPICSNCIRRSAACEYEKQAEEASDTPTPTPPPAENPAAKSALRPRKTRRRNEADAPSKFTFVDVNKSIAKKRKRDRSDDGTVETTDASQSNSPATTEDAEIVVGSLPVLSSAVETALEQGQRLAGIIVVSKQSTLLRGENEYIPRSTTAPVASSDYSDFNKVEINGFTSHPPGFGYSSPRVASSYSPMSSISLWQSSPSTGLRQGGVGVKISLQDFNLINTYRNFTCQTFPYVTPSRNPWKALTFDLQFKNPYLYHTTIAITAAHVRYLQGVAIPSLLEVSHYVKGLSSYRECLASYTVPSLTISKTGEIPVESQGLFATSALLGAYMWAAELTDIHNWLIAKFSMTVGTREIIDGVWEANLFTEFREAVGESLQKVTTKLHEALKLGSDGGVMLPALEALATGQAASRLLLPAATGEIEDTDAPAEEDGEIVGALGPEIYDITYAWVDREECPFYKTSNGSMVSDIGSLHRLVCIITALEAPEKLSDEAMIALVRMISMWPGLCCHVVLEKLKEKDKRVYLLLAYYYAAVVKMKQVNIPTMHDVLDEKSWSPPADEVLRSWWLIKNPRIILRSIIDWLGEDWVHWLEWPLKVLREEEESERVRIETLWEPTATREDMSFA</sequence>
<feature type="region of interest" description="Disordered" evidence="2">
    <location>
        <begin position="1"/>
        <end position="30"/>
    </location>
</feature>
<dbReference type="InterPro" id="IPR001138">
    <property type="entry name" value="Zn2Cys6_DnaBD"/>
</dbReference>
<evidence type="ECO:0000313" key="5">
    <source>
        <dbReference type="Proteomes" id="UP000474640"/>
    </source>
</evidence>
<accession>A0A7C8V7E1</accession>
<dbReference type="Pfam" id="PF11951">
    <property type="entry name" value="Fungal_trans_2"/>
    <property type="match status" value="1"/>
</dbReference>
<dbReference type="InterPro" id="IPR052400">
    <property type="entry name" value="Zn2-C6_fungal_TF"/>
</dbReference>
<dbReference type="GO" id="GO:0008270">
    <property type="term" value="F:zinc ion binding"/>
    <property type="evidence" value="ECO:0007669"/>
    <property type="project" value="InterPro"/>
</dbReference>
<dbReference type="SMART" id="SM00066">
    <property type="entry name" value="GAL4"/>
    <property type="match status" value="1"/>
</dbReference>
<dbReference type="PANTHER" id="PTHR47657">
    <property type="entry name" value="STEROL REGULATORY ELEMENT-BINDING PROTEIN ECM22"/>
    <property type="match status" value="1"/>
</dbReference>
<protein>
    <recommendedName>
        <fullName evidence="3">Zn(2)-C6 fungal-type domain-containing protein</fullName>
    </recommendedName>
</protein>
<dbReference type="InterPro" id="IPR021858">
    <property type="entry name" value="Fun_TF"/>
</dbReference>
<evidence type="ECO:0000313" key="4">
    <source>
        <dbReference type="EMBL" id="KAF3274732.1"/>
    </source>
</evidence>
<feature type="domain" description="Zn(2)-C6 fungal-type" evidence="3">
    <location>
        <begin position="29"/>
        <end position="59"/>
    </location>
</feature>
<feature type="region of interest" description="Disordered" evidence="2">
    <location>
        <begin position="58"/>
        <end position="142"/>
    </location>
</feature>
<feature type="compositionally biased region" description="Basic residues" evidence="2">
    <location>
        <begin position="18"/>
        <end position="28"/>
    </location>
</feature>
<dbReference type="CDD" id="cd00067">
    <property type="entry name" value="GAL4"/>
    <property type="match status" value="1"/>
</dbReference>
<feature type="compositionally biased region" description="Polar residues" evidence="2">
    <location>
        <begin position="126"/>
        <end position="139"/>
    </location>
</feature>
<dbReference type="Proteomes" id="UP000474640">
    <property type="component" value="Unassembled WGS sequence"/>
</dbReference>
<dbReference type="AlphaFoldDB" id="A0A7C8V7E1"/>
<dbReference type="SUPFAM" id="SSF57701">
    <property type="entry name" value="Zn2/Cys6 DNA-binding domain"/>
    <property type="match status" value="1"/>
</dbReference>
<reference evidence="4 5" key="1">
    <citation type="submission" date="2020-01" db="EMBL/GenBank/DDBJ databases">
        <authorList>
            <person name="Palmer J.M."/>
        </authorList>
    </citation>
    <scope>NUCLEOTIDE SEQUENCE [LARGE SCALE GENOMIC DNA]</scope>
    <source>
        <strain evidence="4 5">TWF970</strain>
    </source>
</reference>
<dbReference type="OrthoDB" id="5350673at2759"/>
<comment type="caution">
    <text evidence="4">The sequence shown here is derived from an EMBL/GenBank/DDBJ whole genome shotgun (WGS) entry which is preliminary data.</text>
</comment>
<dbReference type="PROSITE" id="PS00463">
    <property type="entry name" value="ZN2_CY6_FUNGAL_1"/>
    <property type="match status" value="1"/>
</dbReference>
<dbReference type="EMBL" id="JAABOJ010000042">
    <property type="protein sequence ID" value="KAF3274732.1"/>
    <property type="molecule type" value="Genomic_DNA"/>
</dbReference>
<evidence type="ECO:0000259" key="3">
    <source>
        <dbReference type="PROSITE" id="PS50048"/>
    </source>
</evidence>
<dbReference type="PANTHER" id="PTHR47657:SF14">
    <property type="entry name" value="ZN(2)-C6 FUNGAL-TYPE DOMAIN-CONTAINING PROTEIN"/>
    <property type="match status" value="1"/>
</dbReference>
<organism evidence="4 5">
    <name type="scientific">Orbilia oligospora</name>
    <name type="common">Nematode-trapping fungus</name>
    <name type="synonym">Arthrobotrys oligospora</name>
    <dbReference type="NCBI Taxonomy" id="2813651"/>
    <lineage>
        <taxon>Eukaryota</taxon>
        <taxon>Fungi</taxon>
        <taxon>Dikarya</taxon>
        <taxon>Ascomycota</taxon>
        <taxon>Pezizomycotina</taxon>
        <taxon>Orbiliomycetes</taxon>
        <taxon>Orbiliales</taxon>
        <taxon>Orbiliaceae</taxon>
        <taxon>Orbilia</taxon>
    </lineage>
</organism>
<evidence type="ECO:0000256" key="2">
    <source>
        <dbReference type="SAM" id="MobiDB-lite"/>
    </source>
</evidence>